<sequence length="330" mass="34768">MRAAVLSSPGGPNAFELKNIPVPSPPPDHVLLHIIARGINRSELFTRQGHSPGVKFPRVLGIEAVGNVVAIGSGDCDYLIPGYIVATCMGGIGRDFDGSYAEYCVVPAANCVPIDNRRIQSLGWEVVAAAPEMLQTAYGSLFRALKVQAGDTLLIRGGSTSVGLAAAGLAKARGAKVFSTTRKSTREGLLKEAGADAVVIDSGCIEESIKELLPEGVDKVLELIGTVTLADSLKCVKKGGSVCMAGIVGDSWVLPEGTNPMELIPSCVNLTTYAGDTADFLNTPLDELLQQVERGELKLQIGKVFKLDQMAEVHRVMEENSAGGKIVVLN</sequence>
<dbReference type="PANTHER" id="PTHR48106:SF18">
    <property type="entry name" value="QUINONE OXIDOREDUCTASE PIG3"/>
    <property type="match status" value="1"/>
</dbReference>
<evidence type="ECO:0000313" key="4">
    <source>
        <dbReference type="EMBL" id="KAF2083935.1"/>
    </source>
</evidence>
<dbReference type="Pfam" id="PF00107">
    <property type="entry name" value="ADH_zinc_N"/>
    <property type="match status" value="1"/>
</dbReference>
<feature type="domain" description="Enoyl reductase (ER)" evidence="3">
    <location>
        <begin position="10"/>
        <end position="328"/>
    </location>
</feature>
<proteinExistence type="predicted"/>
<dbReference type="InterPro" id="IPR036291">
    <property type="entry name" value="NAD(P)-bd_dom_sf"/>
</dbReference>
<evidence type="ECO:0000256" key="2">
    <source>
        <dbReference type="ARBA" id="ARBA00023002"/>
    </source>
</evidence>
<dbReference type="PANTHER" id="PTHR48106">
    <property type="entry name" value="QUINONE OXIDOREDUCTASE PIG3-RELATED"/>
    <property type="match status" value="1"/>
</dbReference>
<dbReference type="SUPFAM" id="SSF50129">
    <property type="entry name" value="GroES-like"/>
    <property type="match status" value="1"/>
</dbReference>
<organism evidence="4 5">
    <name type="scientific">Saccharata proteae CBS 121410</name>
    <dbReference type="NCBI Taxonomy" id="1314787"/>
    <lineage>
        <taxon>Eukaryota</taxon>
        <taxon>Fungi</taxon>
        <taxon>Dikarya</taxon>
        <taxon>Ascomycota</taxon>
        <taxon>Pezizomycotina</taxon>
        <taxon>Dothideomycetes</taxon>
        <taxon>Dothideomycetes incertae sedis</taxon>
        <taxon>Botryosphaeriales</taxon>
        <taxon>Saccharataceae</taxon>
        <taxon>Saccharata</taxon>
    </lineage>
</organism>
<keyword evidence="2" id="KW-0560">Oxidoreductase</keyword>
<dbReference type="SMART" id="SM00829">
    <property type="entry name" value="PKS_ER"/>
    <property type="match status" value="1"/>
</dbReference>
<comment type="caution">
    <text evidence="4">The sequence shown here is derived from an EMBL/GenBank/DDBJ whole genome shotgun (WGS) entry which is preliminary data.</text>
</comment>
<dbReference type="InterPro" id="IPR020843">
    <property type="entry name" value="ER"/>
</dbReference>
<dbReference type="OrthoDB" id="203908at2759"/>
<name>A0A9P4HLR4_9PEZI</name>
<dbReference type="Pfam" id="PF08240">
    <property type="entry name" value="ADH_N"/>
    <property type="match status" value="1"/>
</dbReference>
<dbReference type="EMBL" id="ML978750">
    <property type="protein sequence ID" value="KAF2083935.1"/>
    <property type="molecule type" value="Genomic_DNA"/>
</dbReference>
<dbReference type="GO" id="GO:0016651">
    <property type="term" value="F:oxidoreductase activity, acting on NAD(P)H"/>
    <property type="evidence" value="ECO:0007669"/>
    <property type="project" value="TreeGrafter"/>
</dbReference>
<evidence type="ECO:0000313" key="5">
    <source>
        <dbReference type="Proteomes" id="UP000799776"/>
    </source>
</evidence>
<gene>
    <name evidence="4" type="ORF">K490DRAFT_50370</name>
</gene>
<keyword evidence="5" id="KW-1185">Reference proteome</keyword>
<keyword evidence="1" id="KW-0521">NADP</keyword>
<dbReference type="InterPro" id="IPR011032">
    <property type="entry name" value="GroES-like_sf"/>
</dbReference>
<evidence type="ECO:0000259" key="3">
    <source>
        <dbReference type="SMART" id="SM00829"/>
    </source>
</evidence>
<dbReference type="Proteomes" id="UP000799776">
    <property type="component" value="Unassembled WGS sequence"/>
</dbReference>
<dbReference type="AlphaFoldDB" id="A0A9P4HLR4"/>
<dbReference type="Gene3D" id="3.90.180.10">
    <property type="entry name" value="Medium-chain alcohol dehydrogenases, catalytic domain"/>
    <property type="match status" value="1"/>
</dbReference>
<protein>
    <submittedName>
        <fullName evidence="4">GroES-like protein</fullName>
    </submittedName>
</protein>
<evidence type="ECO:0000256" key="1">
    <source>
        <dbReference type="ARBA" id="ARBA00022857"/>
    </source>
</evidence>
<dbReference type="InterPro" id="IPR013154">
    <property type="entry name" value="ADH-like_N"/>
</dbReference>
<accession>A0A9P4HLR4</accession>
<reference evidence="4" key="1">
    <citation type="journal article" date="2020" name="Stud. Mycol.">
        <title>101 Dothideomycetes genomes: a test case for predicting lifestyles and emergence of pathogens.</title>
        <authorList>
            <person name="Haridas S."/>
            <person name="Albert R."/>
            <person name="Binder M."/>
            <person name="Bloem J."/>
            <person name="Labutti K."/>
            <person name="Salamov A."/>
            <person name="Andreopoulos B."/>
            <person name="Baker S."/>
            <person name="Barry K."/>
            <person name="Bills G."/>
            <person name="Bluhm B."/>
            <person name="Cannon C."/>
            <person name="Castanera R."/>
            <person name="Culley D."/>
            <person name="Daum C."/>
            <person name="Ezra D."/>
            <person name="Gonzalez J."/>
            <person name="Henrissat B."/>
            <person name="Kuo A."/>
            <person name="Liang C."/>
            <person name="Lipzen A."/>
            <person name="Lutzoni F."/>
            <person name="Magnuson J."/>
            <person name="Mondo S."/>
            <person name="Nolan M."/>
            <person name="Ohm R."/>
            <person name="Pangilinan J."/>
            <person name="Park H.-J."/>
            <person name="Ramirez L."/>
            <person name="Alfaro M."/>
            <person name="Sun H."/>
            <person name="Tritt A."/>
            <person name="Yoshinaga Y."/>
            <person name="Zwiers L.-H."/>
            <person name="Turgeon B."/>
            <person name="Goodwin S."/>
            <person name="Spatafora J."/>
            <person name="Crous P."/>
            <person name="Grigoriev I."/>
        </authorList>
    </citation>
    <scope>NUCLEOTIDE SEQUENCE</scope>
    <source>
        <strain evidence="4">CBS 121410</strain>
    </source>
</reference>
<dbReference type="GO" id="GO:0070402">
    <property type="term" value="F:NADPH binding"/>
    <property type="evidence" value="ECO:0007669"/>
    <property type="project" value="TreeGrafter"/>
</dbReference>
<dbReference type="InterPro" id="IPR013149">
    <property type="entry name" value="ADH-like_C"/>
</dbReference>
<dbReference type="SUPFAM" id="SSF51735">
    <property type="entry name" value="NAD(P)-binding Rossmann-fold domains"/>
    <property type="match status" value="1"/>
</dbReference>